<organism evidence="2 3">
    <name type="scientific">Vavraia culicis (isolate floridensis)</name>
    <name type="common">Microsporidian parasite</name>
    <dbReference type="NCBI Taxonomy" id="948595"/>
    <lineage>
        <taxon>Eukaryota</taxon>
        <taxon>Fungi</taxon>
        <taxon>Fungi incertae sedis</taxon>
        <taxon>Microsporidia</taxon>
        <taxon>Pleistophoridae</taxon>
        <taxon>Vavraia</taxon>
    </lineage>
</organism>
<dbReference type="InterPro" id="IPR029055">
    <property type="entry name" value="Ntn_hydrolases_N"/>
</dbReference>
<accession>L2GSE0</accession>
<dbReference type="InParanoid" id="L2GSE0"/>
<dbReference type="AlphaFoldDB" id="L2GSE0"/>
<dbReference type="Pfam" id="PF00227">
    <property type="entry name" value="Proteasome"/>
    <property type="match status" value="1"/>
</dbReference>
<reference evidence="3" key="1">
    <citation type="submission" date="2011-03" db="EMBL/GenBank/DDBJ databases">
        <title>The genome sequence of Vavraia culicis strain floridensis.</title>
        <authorList>
            <consortium name="The Broad Institute Genome Sequencing Platform"/>
            <person name="Cuomo C."/>
            <person name="Becnel J."/>
            <person name="Sanscrainte N."/>
            <person name="Young S.K."/>
            <person name="Zeng Q."/>
            <person name="Gargeya S."/>
            <person name="Fitzgerald M."/>
            <person name="Haas B."/>
            <person name="Abouelleil A."/>
            <person name="Alvarado L."/>
            <person name="Arachchi H.M."/>
            <person name="Berlin A."/>
            <person name="Chapman S.B."/>
            <person name="Gearin G."/>
            <person name="Goldberg J."/>
            <person name="Griggs A."/>
            <person name="Gujja S."/>
            <person name="Hansen M."/>
            <person name="Heiman D."/>
            <person name="Howarth C."/>
            <person name="Larimer J."/>
            <person name="Lui A."/>
            <person name="MacDonald P.J.P."/>
            <person name="McCowen C."/>
            <person name="Montmayeur A."/>
            <person name="Murphy C."/>
            <person name="Neiman D."/>
            <person name="Pearson M."/>
            <person name="Priest M."/>
            <person name="Roberts A."/>
            <person name="Saif S."/>
            <person name="Shea T."/>
            <person name="Sisk P."/>
            <person name="Stolte C."/>
            <person name="Sykes S."/>
            <person name="Wortman J."/>
            <person name="Nusbaum C."/>
            <person name="Birren B."/>
        </authorList>
    </citation>
    <scope>NUCLEOTIDE SEQUENCE [LARGE SCALE GENOMIC DNA]</scope>
    <source>
        <strain evidence="3">floridensis</strain>
    </source>
</reference>
<keyword evidence="1" id="KW-0647">Proteasome</keyword>
<evidence type="ECO:0000256" key="1">
    <source>
        <dbReference type="ARBA" id="ARBA00022942"/>
    </source>
</evidence>
<sequence length="231" mass="25835">MSGTYTEYAGVSIYAPDGKVNSLSHVQQSISLGSTALCITNHNQAILLVHHHSTNRLQHAMKKVFVRKNLFFTFSGVTNDGLELIRYVLEEMACENVWKNRAVDPMKVFNEISATASSRTMISSDRLFGCGGILGVEHDGKIKVVEWMPTGTIRMARAVAIGNRAQSCRTILEKYFEDNEDVSNENMLDLAISAMKNAHGESDEMKKENLEGYVLKLGENVRTIDNLERYL</sequence>
<dbReference type="EMBL" id="GL877456">
    <property type="protein sequence ID" value="ELA46213.1"/>
    <property type="molecule type" value="Genomic_DNA"/>
</dbReference>
<gene>
    <name evidence="2" type="ORF">VCUG_02294</name>
</gene>
<evidence type="ECO:0000313" key="3">
    <source>
        <dbReference type="Proteomes" id="UP000011081"/>
    </source>
</evidence>
<keyword evidence="3" id="KW-1185">Reference proteome</keyword>
<dbReference type="Gene3D" id="3.60.20.10">
    <property type="entry name" value="Glutamine Phosphoribosylpyrophosphate, subunit 1, domain 1"/>
    <property type="match status" value="1"/>
</dbReference>
<dbReference type="HOGENOM" id="CLU_035750_8_1_1"/>
<dbReference type="GeneID" id="19880158"/>
<dbReference type="OMA" id="MSSKERY"/>
<evidence type="ECO:0008006" key="4">
    <source>
        <dbReference type="Google" id="ProtNLM"/>
    </source>
</evidence>
<name>L2GSE0_VAVCU</name>
<dbReference type="GO" id="GO:0051603">
    <property type="term" value="P:proteolysis involved in protein catabolic process"/>
    <property type="evidence" value="ECO:0007669"/>
    <property type="project" value="InterPro"/>
</dbReference>
<dbReference type="InterPro" id="IPR050115">
    <property type="entry name" value="Proteasome_alpha"/>
</dbReference>
<dbReference type="PANTHER" id="PTHR11599">
    <property type="entry name" value="PROTEASOME SUBUNIT ALPHA/BETA"/>
    <property type="match status" value="1"/>
</dbReference>
<dbReference type="Proteomes" id="UP000011081">
    <property type="component" value="Unassembled WGS sequence"/>
</dbReference>
<protein>
    <recommendedName>
        <fullName evidence="4">Proteasome alpha-type subunits domain-containing protein</fullName>
    </recommendedName>
</protein>
<evidence type="ECO:0000313" key="2">
    <source>
        <dbReference type="EMBL" id="ELA46213.1"/>
    </source>
</evidence>
<dbReference type="SUPFAM" id="SSF56235">
    <property type="entry name" value="N-terminal nucleophile aminohydrolases (Ntn hydrolases)"/>
    <property type="match status" value="1"/>
</dbReference>
<dbReference type="GO" id="GO:0005839">
    <property type="term" value="C:proteasome core complex"/>
    <property type="evidence" value="ECO:0007669"/>
    <property type="project" value="InterPro"/>
</dbReference>
<dbReference type="OrthoDB" id="431557at2759"/>
<proteinExistence type="predicted"/>
<dbReference type="InterPro" id="IPR001353">
    <property type="entry name" value="Proteasome_sua/b"/>
</dbReference>
<dbReference type="RefSeq" id="XP_008075304.1">
    <property type="nucleotide sequence ID" value="XM_008077113.1"/>
</dbReference>
<dbReference type="VEuPathDB" id="MicrosporidiaDB:VCUG_02294"/>
<dbReference type="STRING" id="948595.L2GSE0"/>